<evidence type="ECO:0000313" key="3">
    <source>
        <dbReference type="EMBL" id="AES76615.1"/>
    </source>
</evidence>
<dbReference type="PaxDb" id="3880-AES76615"/>
<dbReference type="AlphaFoldDB" id="G7KMK2"/>
<keyword evidence="5" id="KW-1185">Reference proteome</keyword>
<accession>G7KMK2</accession>
<feature type="region of interest" description="Disordered" evidence="1">
    <location>
        <begin position="204"/>
        <end position="254"/>
    </location>
</feature>
<dbReference type="Pfam" id="PF22936">
    <property type="entry name" value="Pol_BBD"/>
    <property type="match status" value="1"/>
</dbReference>
<gene>
    <name evidence="3" type="ordered locus">MTR_6g082370</name>
</gene>
<dbReference type="HOGENOM" id="CLU_1095683_0_0_1"/>
<proteinExistence type="predicted"/>
<evidence type="ECO:0000256" key="1">
    <source>
        <dbReference type="SAM" id="MobiDB-lite"/>
    </source>
</evidence>
<name>G7KMK2_MEDTR</name>
<dbReference type="Proteomes" id="UP000002051">
    <property type="component" value="Chromosome 6"/>
</dbReference>
<protein>
    <recommendedName>
        <fullName evidence="2">Retrovirus-related Pol polyprotein from transposon TNT 1-94-like beta-barrel domain-containing protein</fullName>
    </recommendedName>
</protein>
<feature type="domain" description="Retrovirus-related Pol polyprotein from transposon TNT 1-94-like beta-barrel" evidence="2">
    <location>
        <begin position="13"/>
        <end position="93"/>
    </location>
</feature>
<sequence>MSGLTTKIPSNFWYIDSGATHHMTYDRSLFKELNKTIISCNIIVGNGAPIEVEGFGTVTIKHHSGLKLILNVFYVPKLTSSLLSVPQLLEEGYHVFFIHNSCEIKHQNNKEVIKIQMESKKFVLDSMIIEQVTDQDKDKKGSEFKKDQGDAQDLKKVCVKRKNEDVGEEPPSFIRKVINLLTPIKKQNKGTQDDGDLMGLRSNDALNGLGGPMTRSKTKKVKGPMIRSKTKKVKESSNKEILAVKSNHEGPCSK</sequence>
<evidence type="ECO:0000313" key="5">
    <source>
        <dbReference type="Proteomes" id="UP000002051"/>
    </source>
</evidence>
<dbReference type="EMBL" id="CM001222">
    <property type="protein sequence ID" value="AES76615.1"/>
    <property type="molecule type" value="Genomic_DNA"/>
</dbReference>
<organism evidence="3 5">
    <name type="scientific">Medicago truncatula</name>
    <name type="common">Barrel medic</name>
    <name type="synonym">Medicago tribuloides</name>
    <dbReference type="NCBI Taxonomy" id="3880"/>
    <lineage>
        <taxon>Eukaryota</taxon>
        <taxon>Viridiplantae</taxon>
        <taxon>Streptophyta</taxon>
        <taxon>Embryophyta</taxon>
        <taxon>Tracheophyta</taxon>
        <taxon>Spermatophyta</taxon>
        <taxon>Magnoliopsida</taxon>
        <taxon>eudicotyledons</taxon>
        <taxon>Gunneridae</taxon>
        <taxon>Pentapetalae</taxon>
        <taxon>rosids</taxon>
        <taxon>fabids</taxon>
        <taxon>Fabales</taxon>
        <taxon>Fabaceae</taxon>
        <taxon>Papilionoideae</taxon>
        <taxon>50 kb inversion clade</taxon>
        <taxon>NPAAA clade</taxon>
        <taxon>Hologalegina</taxon>
        <taxon>IRL clade</taxon>
        <taxon>Trifolieae</taxon>
        <taxon>Medicago</taxon>
    </lineage>
</organism>
<dbReference type="InterPro" id="IPR054722">
    <property type="entry name" value="PolX-like_BBD"/>
</dbReference>
<dbReference type="STRING" id="3880.G7KMK2"/>
<dbReference type="EnsemblPlants" id="AES76615">
    <property type="protein sequence ID" value="AES76615"/>
    <property type="gene ID" value="MTR_6g082370"/>
</dbReference>
<feature type="compositionally biased region" description="Basic residues" evidence="1">
    <location>
        <begin position="216"/>
        <end position="232"/>
    </location>
</feature>
<reference evidence="4" key="3">
    <citation type="submission" date="2015-04" db="UniProtKB">
        <authorList>
            <consortium name="EnsemblPlants"/>
        </authorList>
    </citation>
    <scope>IDENTIFICATION</scope>
    <source>
        <strain evidence="4">cv. Jemalong A17</strain>
    </source>
</reference>
<evidence type="ECO:0000259" key="2">
    <source>
        <dbReference type="Pfam" id="PF22936"/>
    </source>
</evidence>
<dbReference type="eggNOG" id="KOG0017">
    <property type="taxonomic scope" value="Eukaryota"/>
</dbReference>
<reference evidence="3 5" key="1">
    <citation type="journal article" date="2011" name="Nature">
        <title>The Medicago genome provides insight into the evolution of rhizobial symbioses.</title>
        <authorList>
            <person name="Young N.D."/>
            <person name="Debelle F."/>
            <person name="Oldroyd G.E."/>
            <person name="Geurts R."/>
            <person name="Cannon S.B."/>
            <person name="Udvardi M.K."/>
            <person name="Benedito V.A."/>
            <person name="Mayer K.F."/>
            <person name="Gouzy J."/>
            <person name="Schoof H."/>
            <person name="Van de Peer Y."/>
            <person name="Proost S."/>
            <person name="Cook D.R."/>
            <person name="Meyers B.C."/>
            <person name="Spannagl M."/>
            <person name="Cheung F."/>
            <person name="De Mita S."/>
            <person name="Krishnakumar V."/>
            <person name="Gundlach H."/>
            <person name="Zhou S."/>
            <person name="Mudge J."/>
            <person name="Bharti A.K."/>
            <person name="Murray J.D."/>
            <person name="Naoumkina M.A."/>
            <person name="Rosen B."/>
            <person name="Silverstein K.A."/>
            <person name="Tang H."/>
            <person name="Rombauts S."/>
            <person name="Zhao P.X."/>
            <person name="Zhou P."/>
            <person name="Barbe V."/>
            <person name="Bardou P."/>
            <person name="Bechner M."/>
            <person name="Bellec A."/>
            <person name="Berger A."/>
            <person name="Berges H."/>
            <person name="Bidwell S."/>
            <person name="Bisseling T."/>
            <person name="Choisne N."/>
            <person name="Couloux A."/>
            <person name="Denny R."/>
            <person name="Deshpande S."/>
            <person name="Dai X."/>
            <person name="Doyle J.J."/>
            <person name="Dudez A.M."/>
            <person name="Farmer A.D."/>
            <person name="Fouteau S."/>
            <person name="Franken C."/>
            <person name="Gibelin C."/>
            <person name="Gish J."/>
            <person name="Goldstein S."/>
            <person name="Gonzalez A.J."/>
            <person name="Green P.J."/>
            <person name="Hallab A."/>
            <person name="Hartog M."/>
            <person name="Hua A."/>
            <person name="Humphray S.J."/>
            <person name="Jeong D.H."/>
            <person name="Jing Y."/>
            <person name="Jocker A."/>
            <person name="Kenton S.M."/>
            <person name="Kim D.J."/>
            <person name="Klee K."/>
            <person name="Lai H."/>
            <person name="Lang C."/>
            <person name="Lin S."/>
            <person name="Macmil S.L."/>
            <person name="Magdelenat G."/>
            <person name="Matthews L."/>
            <person name="McCorrison J."/>
            <person name="Monaghan E.L."/>
            <person name="Mun J.H."/>
            <person name="Najar F.Z."/>
            <person name="Nicholson C."/>
            <person name="Noirot C."/>
            <person name="O'Bleness M."/>
            <person name="Paule C.R."/>
            <person name="Poulain J."/>
            <person name="Prion F."/>
            <person name="Qin B."/>
            <person name="Qu C."/>
            <person name="Retzel E.F."/>
            <person name="Riddle C."/>
            <person name="Sallet E."/>
            <person name="Samain S."/>
            <person name="Samson N."/>
            <person name="Sanders I."/>
            <person name="Saurat O."/>
            <person name="Scarpelli C."/>
            <person name="Schiex T."/>
            <person name="Segurens B."/>
            <person name="Severin A.J."/>
            <person name="Sherrier D.J."/>
            <person name="Shi R."/>
            <person name="Sims S."/>
            <person name="Singer S.R."/>
            <person name="Sinharoy S."/>
            <person name="Sterck L."/>
            <person name="Viollet A."/>
            <person name="Wang B.B."/>
            <person name="Wang K."/>
            <person name="Wang M."/>
            <person name="Wang X."/>
            <person name="Warfsmann J."/>
            <person name="Weissenbach J."/>
            <person name="White D.D."/>
            <person name="White J.D."/>
            <person name="Wiley G.B."/>
            <person name="Wincker P."/>
            <person name="Xing Y."/>
            <person name="Yang L."/>
            <person name="Yao Z."/>
            <person name="Ying F."/>
            <person name="Zhai J."/>
            <person name="Zhou L."/>
            <person name="Zuber A."/>
            <person name="Denarie J."/>
            <person name="Dixon R.A."/>
            <person name="May G.D."/>
            <person name="Schwartz D.C."/>
            <person name="Rogers J."/>
            <person name="Quetier F."/>
            <person name="Town C.D."/>
            <person name="Roe B.A."/>
        </authorList>
    </citation>
    <scope>NUCLEOTIDE SEQUENCE [LARGE SCALE GENOMIC DNA]</scope>
    <source>
        <strain evidence="3">A17</strain>
        <strain evidence="4 5">cv. Jemalong A17</strain>
    </source>
</reference>
<reference evidence="3 5" key="2">
    <citation type="journal article" date="2014" name="BMC Genomics">
        <title>An improved genome release (version Mt4.0) for the model legume Medicago truncatula.</title>
        <authorList>
            <person name="Tang H."/>
            <person name="Krishnakumar V."/>
            <person name="Bidwell S."/>
            <person name="Rosen B."/>
            <person name="Chan A."/>
            <person name="Zhou S."/>
            <person name="Gentzbittel L."/>
            <person name="Childs K.L."/>
            <person name="Yandell M."/>
            <person name="Gundlach H."/>
            <person name="Mayer K.F."/>
            <person name="Schwartz D.C."/>
            <person name="Town C.D."/>
        </authorList>
    </citation>
    <scope>GENOME REANNOTATION</scope>
    <source>
        <strain evidence="4 5">cv. Jemalong A17</strain>
    </source>
</reference>
<evidence type="ECO:0000313" key="4">
    <source>
        <dbReference type="EnsemblPlants" id="AES76615"/>
    </source>
</evidence>